<accession>A0A0F9TWW6</accession>
<dbReference type="InterPro" id="IPR053842">
    <property type="entry name" value="NikA-like"/>
</dbReference>
<gene>
    <name evidence="1" type="ORF">LCGC14_0678400</name>
</gene>
<dbReference type="EMBL" id="LAZR01001360">
    <property type="protein sequence ID" value="KKN45893.1"/>
    <property type="molecule type" value="Genomic_DNA"/>
</dbReference>
<organism evidence="1">
    <name type="scientific">marine sediment metagenome</name>
    <dbReference type="NCBI Taxonomy" id="412755"/>
    <lineage>
        <taxon>unclassified sequences</taxon>
        <taxon>metagenomes</taxon>
        <taxon>ecological metagenomes</taxon>
    </lineage>
</organism>
<reference evidence="1" key="1">
    <citation type="journal article" date="2015" name="Nature">
        <title>Complex archaea that bridge the gap between prokaryotes and eukaryotes.</title>
        <authorList>
            <person name="Spang A."/>
            <person name="Saw J.H."/>
            <person name="Jorgensen S.L."/>
            <person name="Zaremba-Niedzwiedzka K."/>
            <person name="Martijn J."/>
            <person name="Lind A.E."/>
            <person name="van Eijk R."/>
            <person name="Schleper C."/>
            <person name="Guy L."/>
            <person name="Ettema T.J."/>
        </authorList>
    </citation>
    <scope>NUCLEOTIDE SEQUENCE</scope>
</reference>
<protein>
    <submittedName>
        <fullName evidence="1">Uncharacterized protein</fullName>
    </submittedName>
</protein>
<dbReference type="AlphaFoldDB" id="A0A0F9TWW6"/>
<comment type="caution">
    <text evidence="1">The sequence shown here is derived from an EMBL/GenBank/DDBJ whole genome shotgun (WGS) entry which is preliminary data.</text>
</comment>
<dbReference type="Pfam" id="PF21983">
    <property type="entry name" value="NikA-like"/>
    <property type="match status" value="1"/>
</dbReference>
<name>A0A0F9TWW6_9ZZZZ</name>
<sequence>MPRDKQIHIKVDEREAKQIAAAAAKAGKGVSEFLRDLALASSKCTRCRGSGLEPKGGRR</sequence>
<evidence type="ECO:0000313" key="1">
    <source>
        <dbReference type="EMBL" id="KKN45893.1"/>
    </source>
</evidence>
<proteinExistence type="predicted"/>